<keyword evidence="4" id="KW-1185">Reference proteome</keyword>
<gene>
    <name evidence="3" type="primary">20350504</name>
    <name evidence="2" type="ORF">GGTG_10046</name>
</gene>
<keyword evidence="1" id="KW-1133">Transmembrane helix</keyword>
<dbReference type="GeneID" id="20350504"/>
<keyword evidence="1" id="KW-0812">Transmembrane</keyword>
<reference evidence="2" key="2">
    <citation type="submission" date="2010-07" db="EMBL/GenBank/DDBJ databases">
        <authorList>
            <consortium name="The Broad Institute Genome Sequencing Platform"/>
            <consortium name="Broad Institute Genome Sequencing Center for Infectious Disease"/>
            <person name="Ma L.-J."/>
            <person name="Dead R."/>
            <person name="Young S."/>
            <person name="Zeng Q."/>
            <person name="Koehrsen M."/>
            <person name="Alvarado L."/>
            <person name="Berlin A."/>
            <person name="Chapman S.B."/>
            <person name="Chen Z."/>
            <person name="Freedman E."/>
            <person name="Gellesch M."/>
            <person name="Goldberg J."/>
            <person name="Griggs A."/>
            <person name="Gujja S."/>
            <person name="Heilman E.R."/>
            <person name="Heiman D."/>
            <person name="Hepburn T."/>
            <person name="Howarth C."/>
            <person name="Jen D."/>
            <person name="Larson L."/>
            <person name="Mehta T."/>
            <person name="Neiman D."/>
            <person name="Pearson M."/>
            <person name="Roberts A."/>
            <person name="Saif S."/>
            <person name="Shea T."/>
            <person name="Shenoy N."/>
            <person name="Sisk P."/>
            <person name="Stolte C."/>
            <person name="Sykes S."/>
            <person name="Walk T."/>
            <person name="White J."/>
            <person name="Yandava C."/>
            <person name="Haas B."/>
            <person name="Nusbaum C."/>
            <person name="Birren B."/>
        </authorList>
    </citation>
    <scope>NUCLEOTIDE SEQUENCE</scope>
    <source>
        <strain evidence="2">R3-111a-1</strain>
    </source>
</reference>
<evidence type="ECO:0000313" key="3">
    <source>
        <dbReference type="EnsemblFungi" id="EJT73197"/>
    </source>
</evidence>
<evidence type="ECO:0000256" key="1">
    <source>
        <dbReference type="SAM" id="Phobius"/>
    </source>
</evidence>
<dbReference type="EMBL" id="GL385399">
    <property type="protein sequence ID" value="EJT73197.1"/>
    <property type="molecule type" value="Genomic_DNA"/>
</dbReference>
<name>J3P961_GAET3</name>
<dbReference type="AlphaFoldDB" id="J3P961"/>
<organism evidence="2">
    <name type="scientific">Gaeumannomyces tritici (strain R3-111a-1)</name>
    <name type="common">Wheat and barley take-all root rot fungus</name>
    <name type="synonym">Gaeumannomyces graminis var. tritici</name>
    <dbReference type="NCBI Taxonomy" id="644352"/>
    <lineage>
        <taxon>Eukaryota</taxon>
        <taxon>Fungi</taxon>
        <taxon>Dikarya</taxon>
        <taxon>Ascomycota</taxon>
        <taxon>Pezizomycotina</taxon>
        <taxon>Sordariomycetes</taxon>
        <taxon>Sordariomycetidae</taxon>
        <taxon>Magnaporthales</taxon>
        <taxon>Magnaporthaceae</taxon>
        <taxon>Gaeumannomyces</taxon>
    </lineage>
</organism>
<dbReference type="HOGENOM" id="CLU_199218_0_0_1"/>
<reference evidence="3" key="4">
    <citation type="journal article" date="2015" name="G3 (Bethesda)">
        <title>Genome sequences of three phytopathogenic species of the Magnaporthaceae family of fungi.</title>
        <authorList>
            <person name="Okagaki L.H."/>
            <person name="Nunes C.C."/>
            <person name="Sailsbery J."/>
            <person name="Clay B."/>
            <person name="Brown D."/>
            <person name="John T."/>
            <person name="Oh Y."/>
            <person name="Young N."/>
            <person name="Fitzgerald M."/>
            <person name="Haas B.J."/>
            <person name="Zeng Q."/>
            <person name="Young S."/>
            <person name="Adiconis X."/>
            <person name="Fan L."/>
            <person name="Levin J.Z."/>
            <person name="Mitchell T.K."/>
            <person name="Okubara P.A."/>
            <person name="Farman M.L."/>
            <person name="Kohn L.M."/>
            <person name="Birren B."/>
            <person name="Ma L.-J."/>
            <person name="Dean R.A."/>
        </authorList>
    </citation>
    <scope>NUCLEOTIDE SEQUENCE</scope>
    <source>
        <strain evidence="3">R3-111a-1</strain>
    </source>
</reference>
<dbReference type="RefSeq" id="XP_009226171.1">
    <property type="nucleotide sequence ID" value="XM_009227907.1"/>
</dbReference>
<reference evidence="2" key="3">
    <citation type="submission" date="2010-09" db="EMBL/GenBank/DDBJ databases">
        <title>Annotation of Gaeumannomyces graminis var. tritici R3-111a-1.</title>
        <authorList>
            <consortium name="The Broad Institute Genome Sequencing Platform"/>
            <person name="Ma L.-J."/>
            <person name="Dead R."/>
            <person name="Young S.K."/>
            <person name="Zeng Q."/>
            <person name="Gargeya S."/>
            <person name="Fitzgerald M."/>
            <person name="Haas B."/>
            <person name="Abouelleil A."/>
            <person name="Alvarado L."/>
            <person name="Arachchi H.M."/>
            <person name="Berlin A."/>
            <person name="Brown A."/>
            <person name="Chapman S.B."/>
            <person name="Chen Z."/>
            <person name="Dunbar C."/>
            <person name="Freedman E."/>
            <person name="Gearin G."/>
            <person name="Gellesch M."/>
            <person name="Goldberg J."/>
            <person name="Griggs A."/>
            <person name="Gujja S."/>
            <person name="Heiman D."/>
            <person name="Howarth C."/>
            <person name="Larson L."/>
            <person name="Lui A."/>
            <person name="MacDonald P.J.P."/>
            <person name="Mehta T."/>
            <person name="Montmayeur A."/>
            <person name="Murphy C."/>
            <person name="Neiman D."/>
            <person name="Pearson M."/>
            <person name="Priest M."/>
            <person name="Roberts A."/>
            <person name="Saif S."/>
            <person name="Shea T."/>
            <person name="Shenoy N."/>
            <person name="Sisk P."/>
            <person name="Stolte C."/>
            <person name="Sykes S."/>
            <person name="Yandava C."/>
            <person name="Wortman J."/>
            <person name="Nusbaum C."/>
            <person name="Birren B."/>
        </authorList>
    </citation>
    <scope>NUCLEOTIDE SEQUENCE</scope>
    <source>
        <strain evidence="2">R3-111a-1</strain>
    </source>
</reference>
<dbReference type="EnsemblFungi" id="EJT73197">
    <property type="protein sequence ID" value="EJT73197"/>
    <property type="gene ID" value="GGTG_10046"/>
</dbReference>
<proteinExistence type="predicted"/>
<protein>
    <submittedName>
        <fullName evidence="2 3">Uncharacterized protein</fullName>
    </submittedName>
</protein>
<reference evidence="3" key="5">
    <citation type="submission" date="2018-04" db="UniProtKB">
        <authorList>
            <consortium name="EnsemblFungi"/>
        </authorList>
    </citation>
    <scope>IDENTIFICATION</scope>
    <source>
        <strain evidence="3">R3-111a-1</strain>
    </source>
</reference>
<evidence type="ECO:0000313" key="4">
    <source>
        <dbReference type="Proteomes" id="UP000006039"/>
    </source>
</evidence>
<evidence type="ECO:0000313" key="2">
    <source>
        <dbReference type="EMBL" id="EJT73197.1"/>
    </source>
</evidence>
<keyword evidence="1" id="KW-0472">Membrane</keyword>
<dbReference type="VEuPathDB" id="FungiDB:GGTG_10046"/>
<sequence length="76" mass="8460">MLQKQHNERKLTKTFGNYVLFASATVIAAKIVSAIIVAAKIVSAEGGTSRRQYKRCTFTGNRAALKLKPAFSFKRR</sequence>
<dbReference type="Proteomes" id="UP000006039">
    <property type="component" value="Unassembled WGS sequence"/>
</dbReference>
<reference evidence="4" key="1">
    <citation type="submission" date="2010-07" db="EMBL/GenBank/DDBJ databases">
        <title>The genome sequence of Gaeumannomyces graminis var. tritici strain R3-111a-1.</title>
        <authorList>
            <consortium name="The Broad Institute Genome Sequencing Platform"/>
            <person name="Ma L.-J."/>
            <person name="Dead R."/>
            <person name="Young S."/>
            <person name="Zeng Q."/>
            <person name="Koehrsen M."/>
            <person name="Alvarado L."/>
            <person name="Berlin A."/>
            <person name="Chapman S.B."/>
            <person name="Chen Z."/>
            <person name="Freedman E."/>
            <person name="Gellesch M."/>
            <person name="Goldberg J."/>
            <person name="Griggs A."/>
            <person name="Gujja S."/>
            <person name="Heilman E.R."/>
            <person name="Heiman D."/>
            <person name="Hepburn T."/>
            <person name="Howarth C."/>
            <person name="Jen D."/>
            <person name="Larson L."/>
            <person name="Mehta T."/>
            <person name="Neiman D."/>
            <person name="Pearson M."/>
            <person name="Roberts A."/>
            <person name="Saif S."/>
            <person name="Shea T."/>
            <person name="Shenoy N."/>
            <person name="Sisk P."/>
            <person name="Stolte C."/>
            <person name="Sykes S."/>
            <person name="Walk T."/>
            <person name="White J."/>
            <person name="Yandava C."/>
            <person name="Haas B."/>
            <person name="Nusbaum C."/>
            <person name="Birren B."/>
        </authorList>
    </citation>
    <scope>NUCLEOTIDE SEQUENCE [LARGE SCALE GENOMIC DNA]</scope>
    <source>
        <strain evidence="4">R3-111a-1</strain>
    </source>
</reference>
<accession>J3P961</accession>
<feature type="transmembrane region" description="Helical" evidence="1">
    <location>
        <begin position="20"/>
        <end position="42"/>
    </location>
</feature>